<dbReference type="InterPro" id="IPR056942">
    <property type="entry name" value="Phage_H_T_join"/>
</dbReference>
<dbReference type="AlphaFoldDB" id="A0A0F9LY83"/>
<proteinExistence type="predicted"/>
<accession>A0A0F9LY83</accession>
<sequence length="121" mass="13057">MSWFSDGLAWMVDALADSAGETVTLSRASDTTSITAIAVDSGDEASGDKKVATSNYWEREWLVKKADYEIASTVVTPQAADRITDSDGDVWELMLGGTRPELVQHAGGYAWVLKTKRIVSG</sequence>
<evidence type="ECO:0000259" key="1">
    <source>
        <dbReference type="Pfam" id="PF25138"/>
    </source>
</evidence>
<protein>
    <recommendedName>
        <fullName evidence="1">Phage head-tail joining protein domain-containing protein</fullName>
    </recommendedName>
</protein>
<gene>
    <name evidence="2" type="ORF">LCGC14_1159270</name>
</gene>
<feature type="domain" description="Phage head-tail joining protein" evidence="1">
    <location>
        <begin position="1"/>
        <end position="100"/>
    </location>
</feature>
<comment type="caution">
    <text evidence="2">The sequence shown here is derived from an EMBL/GenBank/DDBJ whole genome shotgun (WGS) entry which is preliminary data.</text>
</comment>
<name>A0A0F9LY83_9ZZZZ</name>
<organism evidence="2">
    <name type="scientific">marine sediment metagenome</name>
    <dbReference type="NCBI Taxonomy" id="412755"/>
    <lineage>
        <taxon>unclassified sequences</taxon>
        <taxon>metagenomes</taxon>
        <taxon>ecological metagenomes</taxon>
    </lineage>
</organism>
<reference evidence="2" key="1">
    <citation type="journal article" date="2015" name="Nature">
        <title>Complex archaea that bridge the gap between prokaryotes and eukaryotes.</title>
        <authorList>
            <person name="Spang A."/>
            <person name="Saw J.H."/>
            <person name="Jorgensen S.L."/>
            <person name="Zaremba-Niedzwiedzka K."/>
            <person name="Martijn J."/>
            <person name="Lind A.E."/>
            <person name="van Eijk R."/>
            <person name="Schleper C."/>
            <person name="Guy L."/>
            <person name="Ettema T.J."/>
        </authorList>
    </citation>
    <scope>NUCLEOTIDE SEQUENCE</scope>
</reference>
<evidence type="ECO:0000313" key="2">
    <source>
        <dbReference type="EMBL" id="KKM98313.1"/>
    </source>
</evidence>
<dbReference type="EMBL" id="LAZR01005637">
    <property type="protein sequence ID" value="KKM98313.1"/>
    <property type="molecule type" value="Genomic_DNA"/>
</dbReference>
<dbReference type="Pfam" id="PF25138">
    <property type="entry name" value="Phage_H_T_join_3"/>
    <property type="match status" value="1"/>
</dbReference>